<proteinExistence type="predicted"/>
<dbReference type="InterPro" id="IPR036890">
    <property type="entry name" value="HATPase_C_sf"/>
</dbReference>
<dbReference type="InterPro" id="IPR032834">
    <property type="entry name" value="NatK-like_C"/>
</dbReference>
<dbReference type="EMBL" id="SMMX01000007">
    <property type="protein sequence ID" value="TDA21726.1"/>
    <property type="molecule type" value="Genomic_DNA"/>
</dbReference>
<keyword evidence="2" id="KW-0067">ATP-binding</keyword>
<evidence type="ECO:0000259" key="1">
    <source>
        <dbReference type="Pfam" id="PF14501"/>
    </source>
</evidence>
<organism evidence="2 3">
    <name type="scientific">Extibacter muris</name>
    <dbReference type="NCBI Taxonomy" id="1796622"/>
    <lineage>
        <taxon>Bacteria</taxon>
        <taxon>Bacillati</taxon>
        <taxon>Bacillota</taxon>
        <taxon>Clostridia</taxon>
        <taxon>Lachnospirales</taxon>
        <taxon>Lachnospiraceae</taxon>
        <taxon>Extibacter</taxon>
    </lineage>
</organism>
<reference evidence="2 3" key="1">
    <citation type="journal article" date="2016" name="Nat. Microbiol.">
        <title>The Mouse Intestinal Bacterial Collection (miBC) provides host-specific insight into cultured diversity and functional potential of the gut microbiota.</title>
        <authorList>
            <person name="Lagkouvardos I."/>
            <person name="Pukall R."/>
            <person name="Abt B."/>
            <person name="Foesel B.U."/>
            <person name="Meier-Kolthoff J.P."/>
            <person name="Kumar N."/>
            <person name="Bresciani A."/>
            <person name="Martinez I."/>
            <person name="Just S."/>
            <person name="Ziegler C."/>
            <person name="Brugiroux S."/>
            <person name="Garzetti D."/>
            <person name="Wenning M."/>
            <person name="Bui T.P."/>
            <person name="Wang J."/>
            <person name="Hugenholtz F."/>
            <person name="Plugge C.M."/>
            <person name="Peterson D.A."/>
            <person name="Hornef M.W."/>
            <person name="Baines J.F."/>
            <person name="Smidt H."/>
            <person name="Walter J."/>
            <person name="Kristiansen K."/>
            <person name="Nielsen H.B."/>
            <person name="Haller D."/>
            <person name="Overmann J."/>
            <person name="Stecher B."/>
            <person name="Clavel T."/>
        </authorList>
    </citation>
    <scope>NUCLEOTIDE SEQUENCE [LARGE SCALE GENOMIC DNA]</scope>
    <source>
        <strain evidence="2 3">DSM 28560</strain>
    </source>
</reference>
<accession>A0A4R4FG50</accession>
<dbReference type="AlphaFoldDB" id="A0A4R4FG50"/>
<gene>
    <name evidence="2" type="ORF">E1963_10355</name>
</gene>
<dbReference type="Pfam" id="PF14501">
    <property type="entry name" value="HATPase_c_5"/>
    <property type="match status" value="1"/>
</dbReference>
<name>A0A4R4FG50_9FIRM</name>
<dbReference type="RefSeq" id="WP_132277739.1">
    <property type="nucleotide sequence ID" value="NZ_JAOBST010000002.1"/>
</dbReference>
<dbReference type="CDD" id="cd16935">
    <property type="entry name" value="HATPase_AgrC-ComD-like"/>
    <property type="match status" value="1"/>
</dbReference>
<evidence type="ECO:0000313" key="3">
    <source>
        <dbReference type="Proteomes" id="UP000295710"/>
    </source>
</evidence>
<dbReference type="Proteomes" id="UP000295710">
    <property type="component" value="Unassembled WGS sequence"/>
</dbReference>
<dbReference type="Gene3D" id="3.30.565.10">
    <property type="entry name" value="Histidine kinase-like ATPase, C-terminal domain"/>
    <property type="match status" value="1"/>
</dbReference>
<keyword evidence="2" id="KW-0547">Nucleotide-binding</keyword>
<keyword evidence="3" id="KW-1185">Reference proteome</keyword>
<protein>
    <submittedName>
        <fullName evidence="2">ATP-binding protein</fullName>
    </submittedName>
</protein>
<evidence type="ECO:0000313" key="2">
    <source>
        <dbReference type="EMBL" id="TDA21726.1"/>
    </source>
</evidence>
<feature type="domain" description="Sensor histidine kinase NatK-like C-terminal" evidence="1">
    <location>
        <begin position="32"/>
        <end position="128"/>
    </location>
</feature>
<comment type="caution">
    <text evidence="2">The sequence shown here is derived from an EMBL/GenBank/DDBJ whole genome shotgun (WGS) entry which is preliminary data.</text>
</comment>
<sequence length="138" mass="15083">MLNIILNDKAETARQKNIRMEVSIGKIRLGHMKDMDVTTVFANLLDNALEAAEGSGDKRYITVKADAFREFSVVKICNSYDPALKKDGKDTEHRGIGLGNVRQTLQRCGGGMDIEEKDREFAVSITIPGPVGDAAETG</sequence>
<dbReference type="GO" id="GO:0005524">
    <property type="term" value="F:ATP binding"/>
    <property type="evidence" value="ECO:0007669"/>
    <property type="project" value="UniProtKB-KW"/>
</dbReference>
<dbReference type="SUPFAM" id="SSF55874">
    <property type="entry name" value="ATPase domain of HSP90 chaperone/DNA topoisomerase II/histidine kinase"/>
    <property type="match status" value="1"/>
</dbReference>